<evidence type="ECO:0000256" key="6">
    <source>
        <dbReference type="ARBA" id="ARBA00005159"/>
    </source>
</evidence>
<evidence type="ECO:0000256" key="1">
    <source>
        <dbReference type="ARBA" id="ARBA00000312"/>
    </source>
</evidence>
<dbReference type="PANTHER" id="PTHR34848">
    <property type="match status" value="1"/>
</dbReference>
<evidence type="ECO:0000256" key="5">
    <source>
        <dbReference type="ARBA" id="ARBA00004692"/>
    </source>
</evidence>
<evidence type="ECO:0000256" key="10">
    <source>
        <dbReference type="ARBA" id="ARBA00022573"/>
    </source>
</evidence>
<keyword evidence="10" id="KW-0169">Cobalamin biosynthesis</keyword>
<dbReference type="STRING" id="180332.GCA_000797495_04495"/>
<dbReference type="GO" id="GO:0005525">
    <property type="term" value="F:GTP binding"/>
    <property type="evidence" value="ECO:0007669"/>
    <property type="project" value="UniProtKB-KW"/>
</dbReference>
<dbReference type="UniPathway" id="UPA00148">
    <property type="reaction ID" value="UER00236"/>
</dbReference>
<evidence type="ECO:0000313" key="18">
    <source>
        <dbReference type="EMBL" id="TLD02719.1"/>
    </source>
</evidence>
<evidence type="ECO:0000256" key="17">
    <source>
        <dbReference type="ARBA" id="ARBA00030571"/>
    </source>
</evidence>
<gene>
    <name evidence="18" type="primary">cobP</name>
    <name evidence="18" type="ORF">DSM106044_00218</name>
</gene>
<evidence type="ECO:0000256" key="12">
    <source>
        <dbReference type="ARBA" id="ARBA00022741"/>
    </source>
</evidence>
<evidence type="ECO:0000256" key="13">
    <source>
        <dbReference type="ARBA" id="ARBA00022777"/>
    </source>
</evidence>
<dbReference type="GO" id="GO:0043752">
    <property type="term" value="F:adenosylcobinamide kinase activity"/>
    <property type="evidence" value="ECO:0007669"/>
    <property type="project" value="UniProtKB-EC"/>
</dbReference>
<dbReference type="AlphaFoldDB" id="A0A4U8QD79"/>
<dbReference type="OrthoDB" id="1766664at2"/>
<dbReference type="GO" id="GO:0005524">
    <property type="term" value="F:ATP binding"/>
    <property type="evidence" value="ECO:0007669"/>
    <property type="project" value="UniProtKB-KW"/>
</dbReference>
<evidence type="ECO:0000256" key="11">
    <source>
        <dbReference type="ARBA" id="ARBA00022679"/>
    </source>
</evidence>
<dbReference type="EC" id="2.7.7.62" evidence="9"/>
<evidence type="ECO:0000256" key="8">
    <source>
        <dbReference type="ARBA" id="ARBA00012016"/>
    </source>
</evidence>
<evidence type="ECO:0000313" key="19">
    <source>
        <dbReference type="Proteomes" id="UP000306509"/>
    </source>
</evidence>
<keyword evidence="13 18" id="KW-0418">Kinase</keyword>
<evidence type="ECO:0000256" key="2">
    <source>
        <dbReference type="ARBA" id="ARBA00000711"/>
    </source>
</evidence>
<comment type="pathway">
    <text evidence="6">Cofactor biosynthesis; adenosylcobalamin biosynthesis; adenosylcobalamin from cob(II)yrinate a,c-diamide: step 5/7.</text>
</comment>
<dbReference type="RefSeq" id="WP_027293968.1">
    <property type="nucleotide sequence ID" value="NZ_CABMJZ010000075.1"/>
</dbReference>
<dbReference type="Pfam" id="PF02283">
    <property type="entry name" value="CobU"/>
    <property type="match status" value="1"/>
</dbReference>
<keyword evidence="12" id="KW-0547">Nucleotide-binding</keyword>
<comment type="similarity">
    <text evidence="7">Belongs to the CobU/CobP family.</text>
</comment>
<dbReference type="InterPro" id="IPR003203">
    <property type="entry name" value="CobU/CobP"/>
</dbReference>
<accession>A0A4U8QD79</accession>
<comment type="pathway">
    <text evidence="5">Cofactor biosynthesis; adenosylcobalamin biosynthesis; adenosylcobalamin from cob(II)yrinate a,c-diamide: step 6/7.</text>
</comment>
<protein>
    <recommendedName>
        <fullName evidence="16">Adenosylcobinamide kinase</fullName>
        <ecNumber evidence="8">2.7.1.156</ecNumber>
        <ecNumber evidence="9">2.7.7.62</ecNumber>
    </recommendedName>
    <alternativeName>
        <fullName evidence="17">Adenosylcobinamide-phosphate guanylyltransferase</fullName>
    </alternativeName>
</protein>
<evidence type="ECO:0000256" key="3">
    <source>
        <dbReference type="ARBA" id="ARBA00001522"/>
    </source>
</evidence>
<comment type="catalytic activity">
    <reaction evidence="1">
        <text>adenosylcob(III)inamide + ATP = adenosylcob(III)inamide phosphate + ADP + H(+)</text>
        <dbReference type="Rhea" id="RHEA:15769"/>
        <dbReference type="ChEBI" id="CHEBI:2480"/>
        <dbReference type="ChEBI" id="CHEBI:15378"/>
        <dbReference type="ChEBI" id="CHEBI:30616"/>
        <dbReference type="ChEBI" id="CHEBI:58502"/>
        <dbReference type="ChEBI" id="CHEBI:456216"/>
        <dbReference type="EC" id="2.7.1.156"/>
    </reaction>
</comment>
<keyword evidence="11 18" id="KW-0808">Transferase</keyword>
<evidence type="ECO:0000256" key="14">
    <source>
        <dbReference type="ARBA" id="ARBA00022840"/>
    </source>
</evidence>
<dbReference type="GO" id="GO:0009236">
    <property type="term" value="P:cobalamin biosynthetic process"/>
    <property type="evidence" value="ECO:0007669"/>
    <property type="project" value="UniProtKB-UniPathway"/>
</dbReference>
<organism evidence="18 19">
    <name type="scientific">Robinsoniella peoriensis</name>
    <dbReference type="NCBI Taxonomy" id="180332"/>
    <lineage>
        <taxon>Bacteria</taxon>
        <taxon>Bacillati</taxon>
        <taxon>Bacillota</taxon>
        <taxon>Clostridia</taxon>
        <taxon>Lachnospirales</taxon>
        <taxon>Lachnospiraceae</taxon>
        <taxon>Robinsoniella</taxon>
    </lineage>
</organism>
<sequence>MKLVIGGAFQGKKKAACERYQLSDSDFIDGITCMPEELKSCRGIFHFHEYIKRMIREGENPTGLIDMLYETNPEIIIVCNELGYGVVPMEKFDREYRETVGRLCCKAAEYSDEVVRVVCGLDTVIKHA</sequence>
<dbReference type="InterPro" id="IPR027417">
    <property type="entry name" value="P-loop_NTPase"/>
</dbReference>
<comment type="catalytic activity">
    <reaction evidence="2">
        <text>adenosylcob(III)inamide phosphate + GTP + H(+) = adenosylcob(III)inamide-GDP + diphosphate</text>
        <dbReference type="Rhea" id="RHEA:22712"/>
        <dbReference type="ChEBI" id="CHEBI:15378"/>
        <dbReference type="ChEBI" id="CHEBI:33019"/>
        <dbReference type="ChEBI" id="CHEBI:37565"/>
        <dbReference type="ChEBI" id="CHEBI:58502"/>
        <dbReference type="ChEBI" id="CHEBI:60487"/>
        <dbReference type="EC" id="2.7.7.62"/>
    </reaction>
</comment>
<keyword evidence="15" id="KW-0342">GTP-binding</keyword>
<name>A0A4U8QD79_9FIRM</name>
<dbReference type="EC" id="2.7.1.156" evidence="8"/>
<dbReference type="EMBL" id="QGQD01000006">
    <property type="protein sequence ID" value="TLD02719.1"/>
    <property type="molecule type" value="Genomic_DNA"/>
</dbReference>
<comment type="function">
    <text evidence="4">Catalyzes ATP-dependent phosphorylation of adenosylcobinamide and addition of GMP to adenosylcobinamide phosphate.</text>
</comment>
<proteinExistence type="inferred from homology"/>
<comment type="catalytic activity">
    <reaction evidence="3">
        <text>adenosylcob(III)inamide + GTP = adenosylcob(III)inamide phosphate + GDP + H(+)</text>
        <dbReference type="Rhea" id="RHEA:15765"/>
        <dbReference type="ChEBI" id="CHEBI:2480"/>
        <dbReference type="ChEBI" id="CHEBI:15378"/>
        <dbReference type="ChEBI" id="CHEBI:37565"/>
        <dbReference type="ChEBI" id="CHEBI:58189"/>
        <dbReference type="ChEBI" id="CHEBI:58502"/>
        <dbReference type="EC" id="2.7.1.156"/>
    </reaction>
</comment>
<keyword evidence="14" id="KW-0067">ATP-binding</keyword>
<dbReference type="SUPFAM" id="SSF52540">
    <property type="entry name" value="P-loop containing nucleoside triphosphate hydrolases"/>
    <property type="match status" value="1"/>
</dbReference>
<dbReference type="Proteomes" id="UP000306509">
    <property type="component" value="Unassembled WGS sequence"/>
</dbReference>
<evidence type="ECO:0000256" key="4">
    <source>
        <dbReference type="ARBA" id="ARBA00003889"/>
    </source>
</evidence>
<dbReference type="GO" id="GO:0008820">
    <property type="term" value="F:cobinamide phosphate guanylyltransferase activity"/>
    <property type="evidence" value="ECO:0007669"/>
    <property type="project" value="UniProtKB-EC"/>
</dbReference>
<evidence type="ECO:0000256" key="9">
    <source>
        <dbReference type="ARBA" id="ARBA00012523"/>
    </source>
</evidence>
<evidence type="ECO:0000256" key="16">
    <source>
        <dbReference type="ARBA" id="ARBA00029570"/>
    </source>
</evidence>
<dbReference type="Gene3D" id="3.40.50.300">
    <property type="entry name" value="P-loop containing nucleotide triphosphate hydrolases"/>
    <property type="match status" value="1"/>
</dbReference>
<keyword evidence="19" id="KW-1185">Reference proteome</keyword>
<evidence type="ECO:0000256" key="7">
    <source>
        <dbReference type="ARBA" id="ARBA00007490"/>
    </source>
</evidence>
<comment type="caution">
    <text evidence="18">The sequence shown here is derived from an EMBL/GenBank/DDBJ whole genome shotgun (WGS) entry which is preliminary data.</text>
</comment>
<dbReference type="PANTHER" id="PTHR34848:SF1">
    <property type="entry name" value="BIFUNCTIONAL ADENOSYLCOBALAMIN BIOSYNTHESIS PROTEIN COBU"/>
    <property type="match status" value="1"/>
</dbReference>
<evidence type="ECO:0000256" key="15">
    <source>
        <dbReference type="ARBA" id="ARBA00023134"/>
    </source>
</evidence>
<reference evidence="18 19" key="1">
    <citation type="journal article" date="2019" name="Anaerobe">
        <title>Detection of Robinsoniella peoriensis in multiple bone samples of a trauma patient.</title>
        <authorList>
            <person name="Schrottner P."/>
            <person name="Hartwich K."/>
            <person name="Bunk B."/>
            <person name="Schober I."/>
            <person name="Helbig S."/>
            <person name="Rudolph W.W."/>
            <person name="Gunzer F."/>
        </authorList>
    </citation>
    <scope>NUCLEOTIDE SEQUENCE [LARGE SCALE GENOMIC DNA]</scope>
    <source>
        <strain evidence="18 19">DSM 106044</strain>
    </source>
</reference>